<dbReference type="AlphaFoldDB" id="A0A0A0HW10"/>
<evidence type="ECO:0000313" key="2">
    <source>
        <dbReference type="Proteomes" id="UP000030014"/>
    </source>
</evidence>
<comment type="caution">
    <text evidence="1">The sequence shown here is derived from an EMBL/GenBank/DDBJ whole genome shotgun (WGS) entry which is preliminary data.</text>
</comment>
<name>A0A0A0HW10_CLOBO</name>
<sequence length="158" mass="17054">MAKTNKTIIRLDKVKATAHIESIKFDGDLENGMFVSLGKLASDGEVRVATAPKDVEKDSIVIHASSPLMYNETLQEEDFILVKGNTGRGYVLEVGDIYTITDNGIDGATEVGKFVVPQASNVKGKATQDLTNEKIALEVIAKETLAGYKASVLRVIRA</sequence>
<protein>
    <submittedName>
        <fullName evidence="1">Uncharacterized protein</fullName>
    </submittedName>
</protein>
<reference evidence="1 2" key="1">
    <citation type="submission" date="2014-01" db="EMBL/GenBank/DDBJ databases">
        <title>Plasmidome dynamics in the species complex Clostridium novyi sensu lato converts strains of independent lineages into distinctly different pathogens.</title>
        <authorList>
            <person name="Skarin H."/>
            <person name="Segerman B."/>
        </authorList>
    </citation>
    <scope>NUCLEOTIDE SEQUENCE [LARGE SCALE GENOMIC DNA]</scope>
    <source>
        <strain evidence="1 2">DC5</strain>
    </source>
</reference>
<dbReference type="RefSeq" id="WP_039260173.1">
    <property type="nucleotide sequence ID" value="NZ_JDRY01000170.1"/>
</dbReference>
<evidence type="ECO:0000313" key="1">
    <source>
        <dbReference type="EMBL" id="KGM93364.1"/>
    </source>
</evidence>
<gene>
    <name evidence="1" type="ORF">Z955_15440</name>
</gene>
<accession>A0A0A0HW10</accession>
<proteinExistence type="predicted"/>
<organism evidence="1 2">
    <name type="scientific">Clostridium botulinum C/D str. DC5</name>
    <dbReference type="NCBI Taxonomy" id="1443128"/>
    <lineage>
        <taxon>Bacteria</taxon>
        <taxon>Bacillati</taxon>
        <taxon>Bacillota</taxon>
        <taxon>Clostridia</taxon>
        <taxon>Eubacteriales</taxon>
        <taxon>Clostridiaceae</taxon>
        <taxon>Clostridium</taxon>
    </lineage>
</organism>
<dbReference type="Proteomes" id="UP000030014">
    <property type="component" value="Unassembled WGS sequence"/>
</dbReference>
<dbReference type="EMBL" id="JDRY01000170">
    <property type="protein sequence ID" value="KGM93364.1"/>
    <property type="molecule type" value="Genomic_DNA"/>
</dbReference>